<reference evidence="3" key="1">
    <citation type="submission" date="2010-08" db="EMBL/GenBank/DDBJ databases">
        <authorList>
            <consortium name="Caenorhabditis japonica Sequencing Consortium"/>
            <person name="Wilson R.K."/>
        </authorList>
    </citation>
    <scope>NUCLEOTIDE SEQUENCE [LARGE SCALE GENOMIC DNA]</scope>
    <source>
        <strain evidence="3">DF5081</strain>
    </source>
</reference>
<feature type="transmembrane region" description="Helical" evidence="1">
    <location>
        <begin position="184"/>
        <end position="204"/>
    </location>
</feature>
<sequence>MSFTLIAVHFVYRYFATCKPENIRFFRGFNIVIWLLGALFVSFFWGIASFLLYPETERTKRSLLHVLEESYGLDPLWIGNVPYSYWNIDENGVEHLNPRNIIGILQHCAIMTLSFSTVFYCGVQTHKKMKLNTGVSDRTKELQKQLFNALVLQTLIPAVLMYMPTIVTFVTPFFGINVGCYSNITTVTVHMYPAIDPLVWLFLIKDFRKSFLRIICLCSGNCTILNRTTSSYKLSYLMV</sequence>
<dbReference type="EnsemblMetazoa" id="CJA10521.1">
    <property type="protein sequence ID" value="CJA10521.1"/>
    <property type="gene ID" value="WBGene00129725"/>
</dbReference>
<dbReference type="GO" id="GO:0038022">
    <property type="term" value="F:G protein-coupled olfactory receptor activity"/>
    <property type="evidence" value="ECO:0007669"/>
    <property type="project" value="TreeGrafter"/>
</dbReference>
<evidence type="ECO:0000313" key="3">
    <source>
        <dbReference type="Proteomes" id="UP000005237"/>
    </source>
</evidence>
<evidence type="ECO:0000256" key="1">
    <source>
        <dbReference type="SAM" id="Phobius"/>
    </source>
</evidence>
<keyword evidence="3" id="KW-1185">Reference proteome</keyword>
<dbReference type="SUPFAM" id="SSF81321">
    <property type="entry name" value="Family A G protein-coupled receptor-like"/>
    <property type="match status" value="1"/>
</dbReference>
<feature type="transmembrane region" description="Helical" evidence="1">
    <location>
        <begin position="101"/>
        <end position="123"/>
    </location>
</feature>
<protein>
    <submittedName>
        <fullName evidence="2">Uncharacterized protein</fullName>
    </submittedName>
</protein>
<keyword evidence="1" id="KW-0812">Transmembrane</keyword>
<organism evidence="2 3">
    <name type="scientific">Caenorhabditis japonica</name>
    <dbReference type="NCBI Taxonomy" id="281687"/>
    <lineage>
        <taxon>Eukaryota</taxon>
        <taxon>Metazoa</taxon>
        <taxon>Ecdysozoa</taxon>
        <taxon>Nematoda</taxon>
        <taxon>Chromadorea</taxon>
        <taxon>Rhabditida</taxon>
        <taxon>Rhabditina</taxon>
        <taxon>Rhabditomorpha</taxon>
        <taxon>Rhabditoidea</taxon>
        <taxon>Rhabditidae</taxon>
        <taxon>Peloderinae</taxon>
        <taxon>Caenorhabditis</taxon>
    </lineage>
</organism>
<reference evidence="2" key="2">
    <citation type="submission" date="2022-06" db="UniProtKB">
        <authorList>
            <consortium name="EnsemblMetazoa"/>
        </authorList>
    </citation>
    <scope>IDENTIFICATION</scope>
    <source>
        <strain evidence="2">DF5081</strain>
    </source>
</reference>
<proteinExistence type="predicted"/>
<dbReference type="AlphaFoldDB" id="A0A8R1DSA9"/>
<feature type="transmembrane region" description="Helical" evidence="1">
    <location>
        <begin position="146"/>
        <end position="164"/>
    </location>
</feature>
<name>A0A8R1DSA9_CAEJA</name>
<accession>A0A8R1DSA9</accession>
<feature type="transmembrane region" description="Helical" evidence="1">
    <location>
        <begin position="31"/>
        <end position="53"/>
    </location>
</feature>
<keyword evidence="1" id="KW-0472">Membrane</keyword>
<dbReference type="GO" id="GO:0042048">
    <property type="term" value="P:olfactory behavior"/>
    <property type="evidence" value="ECO:0007669"/>
    <property type="project" value="TreeGrafter"/>
</dbReference>
<evidence type="ECO:0000313" key="2">
    <source>
        <dbReference type="EnsemblMetazoa" id="CJA10521.1"/>
    </source>
</evidence>
<dbReference type="Proteomes" id="UP000005237">
    <property type="component" value="Unassembled WGS sequence"/>
</dbReference>
<dbReference type="GO" id="GO:0005886">
    <property type="term" value="C:plasma membrane"/>
    <property type="evidence" value="ECO:0007669"/>
    <property type="project" value="TreeGrafter"/>
</dbReference>
<dbReference type="Pfam" id="PF10326">
    <property type="entry name" value="7TM_GPCR_Str"/>
    <property type="match status" value="1"/>
</dbReference>
<dbReference type="PANTHER" id="PTHR22943:SF62">
    <property type="entry name" value="SEVEN TM RECEPTOR"/>
    <property type="match status" value="1"/>
</dbReference>
<keyword evidence="1" id="KW-1133">Transmembrane helix</keyword>
<dbReference type="InterPro" id="IPR019428">
    <property type="entry name" value="7TM_GPCR_serpentine_rcpt_Str"/>
</dbReference>
<dbReference type="PANTHER" id="PTHR22943">
    <property type="entry name" value="7-TRANSMEMBRANE DOMAIN RECEPTOR C.ELEGANS"/>
    <property type="match status" value="1"/>
</dbReference>
<dbReference type="Gene3D" id="1.20.1070.10">
    <property type="entry name" value="Rhodopsin 7-helix transmembrane proteins"/>
    <property type="match status" value="1"/>
</dbReference>